<dbReference type="AlphaFoldDB" id="A0A0M2SNN8"/>
<keyword evidence="4" id="KW-0479">Metal-binding</keyword>
<dbReference type="GO" id="GO:0043138">
    <property type="term" value="F:3'-5' DNA helicase activity"/>
    <property type="evidence" value="ECO:0007669"/>
    <property type="project" value="UniProtKB-EC"/>
</dbReference>
<dbReference type="SUPFAM" id="SSF46785">
    <property type="entry name" value="Winged helix' DNA-binding domain"/>
    <property type="match status" value="1"/>
</dbReference>
<dbReference type="GO" id="GO:0003677">
    <property type="term" value="F:DNA binding"/>
    <property type="evidence" value="ECO:0007669"/>
    <property type="project" value="UniProtKB-KW"/>
</dbReference>
<evidence type="ECO:0000256" key="16">
    <source>
        <dbReference type="NCBIfam" id="TIGR01389"/>
    </source>
</evidence>
<dbReference type="Pfam" id="PF00570">
    <property type="entry name" value="HRDC"/>
    <property type="match status" value="1"/>
</dbReference>
<evidence type="ECO:0000256" key="15">
    <source>
        <dbReference type="ARBA" id="ARBA00034617"/>
    </source>
</evidence>
<evidence type="ECO:0000256" key="8">
    <source>
        <dbReference type="ARBA" id="ARBA00022806"/>
    </source>
</evidence>
<evidence type="ECO:0000313" key="20">
    <source>
        <dbReference type="EMBL" id="KKK34507.1"/>
    </source>
</evidence>
<dbReference type="GO" id="GO:0006260">
    <property type="term" value="P:DNA replication"/>
    <property type="evidence" value="ECO:0007669"/>
    <property type="project" value="InterPro"/>
</dbReference>
<evidence type="ECO:0000256" key="2">
    <source>
        <dbReference type="ARBA" id="ARBA00001947"/>
    </source>
</evidence>
<evidence type="ECO:0000259" key="19">
    <source>
        <dbReference type="PROSITE" id="PS51194"/>
    </source>
</evidence>
<dbReference type="STRING" id="1432562.WN59_07195"/>
<keyword evidence="12" id="KW-0233">DNA recombination</keyword>
<dbReference type="GO" id="GO:0005737">
    <property type="term" value="C:cytoplasm"/>
    <property type="evidence" value="ECO:0007669"/>
    <property type="project" value="TreeGrafter"/>
</dbReference>
<comment type="cofactor">
    <cofactor evidence="2">
        <name>Zn(2+)</name>
        <dbReference type="ChEBI" id="CHEBI:29105"/>
    </cofactor>
</comment>
<keyword evidence="6" id="KW-0227">DNA damage</keyword>
<dbReference type="GO" id="GO:0016787">
    <property type="term" value="F:hydrolase activity"/>
    <property type="evidence" value="ECO:0007669"/>
    <property type="project" value="UniProtKB-KW"/>
</dbReference>
<keyword evidence="21" id="KW-1185">Reference proteome</keyword>
<feature type="domain" description="HRDC" evidence="17">
    <location>
        <begin position="515"/>
        <end position="595"/>
    </location>
</feature>
<evidence type="ECO:0000256" key="7">
    <source>
        <dbReference type="ARBA" id="ARBA00022801"/>
    </source>
</evidence>
<dbReference type="CDD" id="cd17920">
    <property type="entry name" value="DEXHc_RecQ"/>
    <property type="match status" value="1"/>
</dbReference>
<dbReference type="InterPro" id="IPR006293">
    <property type="entry name" value="DNA_helicase_ATP-dep_RecQ_bac"/>
</dbReference>
<dbReference type="SUPFAM" id="SSF52540">
    <property type="entry name" value="P-loop containing nucleoside triphosphate hydrolases"/>
    <property type="match status" value="1"/>
</dbReference>
<dbReference type="InterPro" id="IPR010997">
    <property type="entry name" value="HRDC-like_sf"/>
</dbReference>
<name>A0A0M2SNN8_9STAP</name>
<feature type="domain" description="Helicase C-terminal" evidence="19">
    <location>
        <begin position="211"/>
        <end position="362"/>
    </location>
</feature>
<dbReference type="Proteomes" id="UP000034287">
    <property type="component" value="Unassembled WGS sequence"/>
</dbReference>
<dbReference type="InterPro" id="IPR036388">
    <property type="entry name" value="WH-like_DNA-bd_sf"/>
</dbReference>
<evidence type="ECO:0000256" key="4">
    <source>
        <dbReference type="ARBA" id="ARBA00022723"/>
    </source>
</evidence>
<dbReference type="GO" id="GO:0046872">
    <property type="term" value="F:metal ion binding"/>
    <property type="evidence" value="ECO:0007669"/>
    <property type="project" value="UniProtKB-KW"/>
</dbReference>
<evidence type="ECO:0000256" key="11">
    <source>
        <dbReference type="ARBA" id="ARBA00023125"/>
    </source>
</evidence>
<sequence>MRNILKQYFGFDTFRPRQEEIIGSVLAGNNTLGILPTGSGKSICFQVPGLKHTGLTLVISPLISLMRDQVESLNSQGIPAAYLNSTLKKKEIDSLMTNLERGDYQFLYVAPERFNSEAFRNLIMRLDVPLVAFDEAHCISKWGHDFRPSYQSIIPVLKKLLPEAVTIGLTATATLEVQENIQELLGIDTDNVFTTSVARENLHLSVNRTYQREQFILSYIEDHPGEAGIIYAATRAEVEKISLFLADNGVDNVIYHGGLGKEERNANQREFVSGGRRIAVATNAFGMGIDKPDIRFIIHHNLPGDVESYYQEIGRAGRDGRVSECILLSSPRDVNLHQFFIDRSSSSDQYKDHMRAKLDRMIQYNRTSKCLSSFITKYFDPDEYVEECLTCSNCRDEGRDYDMTPEGAEVTKLIKECTLPLTREQTIQILRGEMSENVTSHSLEELASFGNMESYLTGEISHVLDELILRGYLHIEEEHLYTVQKSEAVLGGDARLMTVPFRKHFNEKVDISTASSPNELLFGKLADTRERLADKYGVSQEDIFTDATLREFAKKMPRSKQDMVNIQGVGNYKLKHYCPHFLETIEAHREGIFVTE</sequence>
<evidence type="ECO:0000256" key="5">
    <source>
        <dbReference type="ARBA" id="ARBA00022741"/>
    </source>
</evidence>
<dbReference type="NCBIfam" id="TIGR00614">
    <property type="entry name" value="recQ_fam"/>
    <property type="match status" value="1"/>
</dbReference>
<dbReference type="PROSITE" id="PS50967">
    <property type="entry name" value="HRDC"/>
    <property type="match status" value="1"/>
</dbReference>
<keyword evidence="11" id="KW-0238">DNA-binding</keyword>
<dbReference type="GO" id="GO:0009432">
    <property type="term" value="P:SOS response"/>
    <property type="evidence" value="ECO:0007669"/>
    <property type="project" value="UniProtKB-UniRule"/>
</dbReference>
<dbReference type="GO" id="GO:0005524">
    <property type="term" value="F:ATP binding"/>
    <property type="evidence" value="ECO:0007669"/>
    <property type="project" value="UniProtKB-KW"/>
</dbReference>
<keyword evidence="10" id="KW-0067">ATP-binding</keyword>
<dbReference type="InterPro" id="IPR001650">
    <property type="entry name" value="Helicase_C-like"/>
</dbReference>
<gene>
    <name evidence="20" type="ORF">WN59_07195</name>
</gene>
<keyword evidence="13" id="KW-0234">DNA repair</keyword>
<keyword evidence="9" id="KW-0862">Zinc</keyword>
<dbReference type="InterPro" id="IPR018982">
    <property type="entry name" value="RQC_domain"/>
</dbReference>
<dbReference type="GO" id="GO:0043590">
    <property type="term" value="C:bacterial nucleoid"/>
    <property type="evidence" value="ECO:0007669"/>
    <property type="project" value="TreeGrafter"/>
</dbReference>
<keyword evidence="5" id="KW-0547">Nucleotide-binding</keyword>
<dbReference type="InterPro" id="IPR011545">
    <property type="entry name" value="DEAD/DEAH_box_helicase_dom"/>
</dbReference>
<dbReference type="Pfam" id="PF00270">
    <property type="entry name" value="DEAD"/>
    <property type="match status" value="1"/>
</dbReference>
<dbReference type="Pfam" id="PF09382">
    <property type="entry name" value="RQC"/>
    <property type="match status" value="1"/>
</dbReference>
<dbReference type="OrthoDB" id="9763310at2"/>
<dbReference type="SMART" id="SM00341">
    <property type="entry name" value="HRDC"/>
    <property type="match status" value="1"/>
</dbReference>
<comment type="caution">
    <text evidence="20">The sequence shown here is derived from an EMBL/GenBank/DDBJ whole genome shotgun (WGS) entry which is preliminary data.</text>
</comment>
<dbReference type="SMART" id="SM00956">
    <property type="entry name" value="RQC"/>
    <property type="match status" value="1"/>
</dbReference>
<evidence type="ECO:0000256" key="13">
    <source>
        <dbReference type="ARBA" id="ARBA00023204"/>
    </source>
</evidence>
<proteinExistence type="inferred from homology"/>
<dbReference type="GO" id="GO:0006281">
    <property type="term" value="P:DNA repair"/>
    <property type="evidence" value="ECO:0007669"/>
    <property type="project" value="UniProtKB-KW"/>
</dbReference>
<dbReference type="Pfam" id="PF00271">
    <property type="entry name" value="Helicase_C"/>
    <property type="match status" value="1"/>
</dbReference>
<dbReference type="InterPro" id="IPR032284">
    <property type="entry name" value="RecQ_Zn-bd"/>
</dbReference>
<dbReference type="PANTHER" id="PTHR13710">
    <property type="entry name" value="DNA HELICASE RECQ FAMILY MEMBER"/>
    <property type="match status" value="1"/>
</dbReference>
<accession>A0A0M2SNN8</accession>
<dbReference type="GO" id="GO:0030894">
    <property type="term" value="C:replisome"/>
    <property type="evidence" value="ECO:0007669"/>
    <property type="project" value="TreeGrafter"/>
</dbReference>
<dbReference type="GO" id="GO:0006310">
    <property type="term" value="P:DNA recombination"/>
    <property type="evidence" value="ECO:0007669"/>
    <property type="project" value="UniProtKB-UniRule"/>
</dbReference>
<dbReference type="PROSITE" id="PS51192">
    <property type="entry name" value="HELICASE_ATP_BIND_1"/>
    <property type="match status" value="1"/>
</dbReference>
<dbReference type="EC" id="5.6.2.4" evidence="16"/>
<comment type="catalytic activity">
    <reaction evidence="15">
        <text>Couples ATP hydrolysis with the unwinding of duplex DNA by translocating in the 3'-5' direction.</text>
        <dbReference type="EC" id="5.6.2.4"/>
    </reaction>
</comment>
<dbReference type="InterPro" id="IPR004589">
    <property type="entry name" value="DNA_helicase_ATP-dep_RecQ"/>
</dbReference>
<dbReference type="InterPro" id="IPR027417">
    <property type="entry name" value="P-loop_NTPase"/>
</dbReference>
<evidence type="ECO:0000313" key="21">
    <source>
        <dbReference type="Proteomes" id="UP000034287"/>
    </source>
</evidence>
<evidence type="ECO:0000256" key="12">
    <source>
        <dbReference type="ARBA" id="ARBA00023172"/>
    </source>
</evidence>
<dbReference type="Gene3D" id="1.10.10.10">
    <property type="entry name" value="Winged helix-like DNA-binding domain superfamily/Winged helix DNA-binding domain"/>
    <property type="match status" value="1"/>
</dbReference>
<dbReference type="SUPFAM" id="SSF47819">
    <property type="entry name" value="HRDC-like"/>
    <property type="match status" value="1"/>
</dbReference>
<reference evidence="20 21" key="1">
    <citation type="submission" date="2015-04" db="EMBL/GenBank/DDBJ databases">
        <title>Taxonomic description and genome sequence of Salinicoccus sediminis sp. nov., a novel hyper halotolerant bacterium isolated from marine sediment.</title>
        <authorList>
            <person name="Mathan Kumar R."/>
            <person name="Kaur G."/>
            <person name="Kumar N."/>
            <person name="Kumar A."/>
            <person name="Singh N.K."/>
            <person name="Kaur N."/>
            <person name="Mayilraj S."/>
        </authorList>
    </citation>
    <scope>NUCLEOTIDE SEQUENCE [LARGE SCALE GENOMIC DNA]</scope>
    <source>
        <strain evidence="20 21">SV-16</strain>
    </source>
</reference>
<evidence type="ECO:0000256" key="6">
    <source>
        <dbReference type="ARBA" id="ARBA00022763"/>
    </source>
</evidence>
<evidence type="ECO:0000256" key="14">
    <source>
        <dbReference type="ARBA" id="ARBA00023235"/>
    </source>
</evidence>
<dbReference type="Gene3D" id="1.10.150.80">
    <property type="entry name" value="HRDC domain"/>
    <property type="match status" value="1"/>
</dbReference>
<evidence type="ECO:0000256" key="3">
    <source>
        <dbReference type="ARBA" id="ARBA00005446"/>
    </source>
</evidence>
<dbReference type="SMART" id="SM00487">
    <property type="entry name" value="DEXDc"/>
    <property type="match status" value="1"/>
</dbReference>
<dbReference type="GO" id="GO:0009378">
    <property type="term" value="F:four-way junction helicase activity"/>
    <property type="evidence" value="ECO:0007669"/>
    <property type="project" value="TreeGrafter"/>
</dbReference>
<dbReference type="SMART" id="SM00490">
    <property type="entry name" value="HELICc"/>
    <property type="match status" value="1"/>
</dbReference>
<dbReference type="InterPro" id="IPR014001">
    <property type="entry name" value="Helicase_ATP-bd"/>
</dbReference>
<evidence type="ECO:0000259" key="17">
    <source>
        <dbReference type="PROSITE" id="PS50967"/>
    </source>
</evidence>
<dbReference type="Gene3D" id="3.40.50.300">
    <property type="entry name" value="P-loop containing nucleotide triphosphate hydrolases"/>
    <property type="match status" value="2"/>
</dbReference>
<dbReference type="InterPro" id="IPR036390">
    <property type="entry name" value="WH_DNA-bd_sf"/>
</dbReference>
<evidence type="ECO:0000256" key="10">
    <source>
        <dbReference type="ARBA" id="ARBA00022840"/>
    </source>
</evidence>
<dbReference type="NCBIfam" id="TIGR01389">
    <property type="entry name" value="recQ"/>
    <property type="match status" value="1"/>
</dbReference>
<dbReference type="PANTHER" id="PTHR13710:SF105">
    <property type="entry name" value="ATP-DEPENDENT DNA HELICASE Q1"/>
    <property type="match status" value="1"/>
</dbReference>
<evidence type="ECO:0000256" key="1">
    <source>
        <dbReference type="ARBA" id="ARBA00001946"/>
    </source>
</evidence>
<evidence type="ECO:0000259" key="18">
    <source>
        <dbReference type="PROSITE" id="PS51192"/>
    </source>
</evidence>
<comment type="cofactor">
    <cofactor evidence="1">
        <name>Mg(2+)</name>
        <dbReference type="ChEBI" id="CHEBI:18420"/>
    </cofactor>
</comment>
<organism evidence="20 21">
    <name type="scientific">Salinicoccus sediminis</name>
    <dbReference type="NCBI Taxonomy" id="1432562"/>
    <lineage>
        <taxon>Bacteria</taxon>
        <taxon>Bacillati</taxon>
        <taxon>Bacillota</taxon>
        <taxon>Bacilli</taxon>
        <taxon>Bacillales</taxon>
        <taxon>Staphylococcaceae</taxon>
        <taxon>Salinicoccus</taxon>
    </lineage>
</organism>
<dbReference type="Pfam" id="PF16124">
    <property type="entry name" value="RecQ_Zn_bind"/>
    <property type="match status" value="1"/>
</dbReference>
<dbReference type="RefSeq" id="WP_046515011.1">
    <property type="nucleotide sequence ID" value="NZ_LAYZ01000004.1"/>
</dbReference>
<keyword evidence="7" id="KW-0378">Hydrolase</keyword>
<dbReference type="InterPro" id="IPR002121">
    <property type="entry name" value="HRDC_dom"/>
</dbReference>
<comment type="similarity">
    <text evidence="3">Belongs to the helicase family. RecQ subfamily.</text>
</comment>
<evidence type="ECO:0000256" key="9">
    <source>
        <dbReference type="ARBA" id="ARBA00022833"/>
    </source>
</evidence>
<dbReference type="InterPro" id="IPR044876">
    <property type="entry name" value="HRDC_dom_sf"/>
</dbReference>
<keyword evidence="14" id="KW-0413">Isomerase</keyword>
<dbReference type="EMBL" id="LAYZ01000004">
    <property type="protein sequence ID" value="KKK34507.1"/>
    <property type="molecule type" value="Genomic_DNA"/>
</dbReference>
<dbReference type="PATRIC" id="fig|1432562.3.peg.1433"/>
<feature type="domain" description="Helicase ATP-binding" evidence="18">
    <location>
        <begin position="22"/>
        <end position="191"/>
    </location>
</feature>
<protein>
    <recommendedName>
        <fullName evidence="16">DNA helicase RecQ</fullName>
        <ecNumber evidence="16">5.6.2.4</ecNumber>
    </recommendedName>
</protein>
<dbReference type="FunFam" id="3.40.50.300:FF:001389">
    <property type="entry name" value="ATP-dependent DNA helicase RecQ"/>
    <property type="match status" value="1"/>
</dbReference>
<dbReference type="PROSITE" id="PS51194">
    <property type="entry name" value="HELICASE_CTER"/>
    <property type="match status" value="1"/>
</dbReference>
<keyword evidence="8 20" id="KW-0347">Helicase</keyword>